<feature type="transmembrane region" description="Helical" evidence="5">
    <location>
        <begin position="158"/>
        <end position="185"/>
    </location>
</feature>
<organism evidence="6 7">
    <name type="scientific">Vespula squamosa</name>
    <name type="common">Southern yellow jacket</name>
    <name type="synonym">Wasp</name>
    <dbReference type="NCBI Taxonomy" id="30214"/>
    <lineage>
        <taxon>Eukaryota</taxon>
        <taxon>Metazoa</taxon>
        <taxon>Ecdysozoa</taxon>
        <taxon>Arthropoda</taxon>
        <taxon>Hexapoda</taxon>
        <taxon>Insecta</taxon>
        <taxon>Pterygota</taxon>
        <taxon>Neoptera</taxon>
        <taxon>Endopterygota</taxon>
        <taxon>Hymenoptera</taxon>
        <taxon>Apocrita</taxon>
        <taxon>Aculeata</taxon>
        <taxon>Vespoidea</taxon>
        <taxon>Vespidae</taxon>
        <taxon>Vespinae</taxon>
        <taxon>Vespula</taxon>
    </lineage>
</organism>
<accession>A0ABD2B1W6</accession>
<dbReference type="AlphaFoldDB" id="A0ABD2B1W6"/>
<evidence type="ECO:0000256" key="1">
    <source>
        <dbReference type="ARBA" id="ARBA00004141"/>
    </source>
</evidence>
<dbReference type="PANTHER" id="PTHR23507">
    <property type="entry name" value="ZGC:174356"/>
    <property type="match status" value="1"/>
</dbReference>
<evidence type="ECO:0000256" key="2">
    <source>
        <dbReference type="ARBA" id="ARBA00022692"/>
    </source>
</evidence>
<sequence length="495" mass="56280">MFCTTNGSMNSENVEFEMMPMNCNSRYECLKKYFGWMRHISVEPTMWLYMMAFMVTSVVEQDFFINKACRVDHDLSEETCADLKANETLNTKVQVTVSKFHQWNNIAGHVVPIILALFFGNWSDRHGRKLPLILGLIGKFIYSFMVIINSLSTWNLNMVIYTASLPMGMLGADVAIFASCFSYISDITSVQQRTLRITILDVVYLSTMPTGVALGSYLFTNVLNSSYSIMFAINSVLLAIAIIYSFLNLEWRTSTQQRQFSNLNPFFEFFDKKHVAETIKTLTRRRENHERVYLWIFLLAMALYTFQRDEKPMSYLYTQLTFKWGVADFSKFKTFQSALFVIAMLIGVPTMSKLLGLRDTVIIAIGALAHASGRIVFALTTIPELFYVGAAIAALGPSVAPVLRSMTSKLVPIEERGKVFAMLSVCDNAVPLFSGILYSQLYNLTINTAPSSIYWLTFSTQIMVLLLISIIHFSSKDENVQKENNEEKHIESDLE</sequence>
<keyword evidence="7" id="KW-1185">Reference proteome</keyword>
<dbReference type="Pfam" id="PF07690">
    <property type="entry name" value="MFS_1"/>
    <property type="match status" value="1"/>
</dbReference>
<dbReference type="GO" id="GO:0016020">
    <property type="term" value="C:membrane"/>
    <property type="evidence" value="ECO:0007669"/>
    <property type="project" value="UniProtKB-SubCell"/>
</dbReference>
<protein>
    <submittedName>
        <fullName evidence="6">Proton-coupled folate transporter</fullName>
    </submittedName>
</protein>
<evidence type="ECO:0000313" key="7">
    <source>
        <dbReference type="Proteomes" id="UP001607302"/>
    </source>
</evidence>
<proteinExistence type="predicted"/>
<name>A0ABD2B1W6_VESSQ</name>
<feature type="transmembrane region" description="Helical" evidence="5">
    <location>
        <begin position="130"/>
        <end position="152"/>
    </location>
</feature>
<feature type="transmembrane region" description="Helical" evidence="5">
    <location>
        <begin position="453"/>
        <end position="473"/>
    </location>
</feature>
<evidence type="ECO:0000256" key="5">
    <source>
        <dbReference type="SAM" id="Phobius"/>
    </source>
</evidence>
<keyword evidence="2 5" id="KW-0812">Transmembrane</keyword>
<dbReference type="SUPFAM" id="SSF103473">
    <property type="entry name" value="MFS general substrate transporter"/>
    <property type="match status" value="1"/>
</dbReference>
<evidence type="ECO:0000256" key="3">
    <source>
        <dbReference type="ARBA" id="ARBA00022989"/>
    </source>
</evidence>
<feature type="transmembrane region" description="Helical" evidence="5">
    <location>
        <begin position="292"/>
        <end position="309"/>
    </location>
</feature>
<comment type="subcellular location">
    <subcellularLocation>
        <location evidence="1">Membrane</location>
        <topology evidence="1">Multi-pass membrane protein</topology>
    </subcellularLocation>
</comment>
<feature type="transmembrane region" description="Helical" evidence="5">
    <location>
        <begin position="225"/>
        <end position="247"/>
    </location>
</feature>
<keyword evidence="3 5" id="KW-1133">Transmembrane helix</keyword>
<dbReference type="Proteomes" id="UP001607302">
    <property type="component" value="Unassembled WGS sequence"/>
</dbReference>
<evidence type="ECO:0000313" key="6">
    <source>
        <dbReference type="EMBL" id="KAL2726707.1"/>
    </source>
</evidence>
<feature type="transmembrane region" description="Helical" evidence="5">
    <location>
        <begin position="329"/>
        <end position="348"/>
    </location>
</feature>
<dbReference type="InterPro" id="IPR036259">
    <property type="entry name" value="MFS_trans_sf"/>
</dbReference>
<keyword evidence="4 5" id="KW-0472">Membrane</keyword>
<evidence type="ECO:0000256" key="4">
    <source>
        <dbReference type="ARBA" id="ARBA00023136"/>
    </source>
</evidence>
<dbReference type="PANTHER" id="PTHR23507:SF37">
    <property type="entry name" value="GH08173P"/>
    <property type="match status" value="1"/>
</dbReference>
<reference evidence="6 7" key="1">
    <citation type="journal article" date="2024" name="Ann. Entomol. Soc. Am.">
        <title>Genomic analyses of the southern and eastern yellowjacket wasps (Hymenoptera: Vespidae) reveal evolutionary signatures of social life.</title>
        <authorList>
            <person name="Catto M.A."/>
            <person name="Caine P.B."/>
            <person name="Orr S.E."/>
            <person name="Hunt B.G."/>
            <person name="Goodisman M.A.D."/>
        </authorList>
    </citation>
    <scope>NUCLEOTIDE SEQUENCE [LARGE SCALE GENOMIC DNA]</scope>
    <source>
        <strain evidence="6">233</strain>
        <tissue evidence="6">Head and thorax</tissue>
    </source>
</reference>
<feature type="transmembrane region" description="Helical" evidence="5">
    <location>
        <begin position="197"/>
        <end position="219"/>
    </location>
</feature>
<dbReference type="Gene3D" id="1.20.1250.20">
    <property type="entry name" value="MFS general substrate transporter like domains"/>
    <property type="match status" value="1"/>
</dbReference>
<feature type="transmembrane region" description="Helical" evidence="5">
    <location>
        <begin position="106"/>
        <end position="123"/>
    </location>
</feature>
<dbReference type="InterPro" id="IPR011701">
    <property type="entry name" value="MFS"/>
</dbReference>
<feature type="transmembrane region" description="Helical" evidence="5">
    <location>
        <begin position="385"/>
        <end position="407"/>
    </location>
</feature>
<comment type="caution">
    <text evidence="6">The sequence shown here is derived from an EMBL/GenBank/DDBJ whole genome shotgun (WGS) entry which is preliminary data.</text>
</comment>
<dbReference type="EMBL" id="JAUDFV010000133">
    <property type="protein sequence ID" value="KAL2726707.1"/>
    <property type="molecule type" value="Genomic_DNA"/>
</dbReference>
<gene>
    <name evidence="6" type="ORF">V1478_006985</name>
</gene>